<dbReference type="GO" id="GO:0042765">
    <property type="term" value="C:GPI-anchor transamidase complex"/>
    <property type="evidence" value="ECO:0007669"/>
    <property type="project" value="InterPro"/>
</dbReference>
<dbReference type="InterPro" id="IPR007246">
    <property type="entry name" value="Gaa1"/>
</dbReference>
<accession>A0A1E3PT35</accession>
<name>A0A1E3PT35_9ASCO</name>
<evidence type="ECO:0000313" key="3">
    <source>
        <dbReference type="Proteomes" id="UP000095009"/>
    </source>
</evidence>
<dbReference type="OrthoDB" id="445301at2759"/>
<dbReference type="PANTHER" id="PTHR13304:SF0">
    <property type="entry name" value="GLYCOSYLPHOSPHATIDYLINOSITOL ANCHOR ATTACHMENT 1 PROTEIN"/>
    <property type="match status" value="1"/>
</dbReference>
<dbReference type="Pfam" id="PF04114">
    <property type="entry name" value="Gaa1"/>
    <property type="match status" value="1"/>
</dbReference>
<evidence type="ECO:0000313" key="2">
    <source>
        <dbReference type="EMBL" id="ODQ68424.1"/>
    </source>
</evidence>
<dbReference type="SUPFAM" id="SSF53187">
    <property type="entry name" value="Zn-dependent exopeptidases"/>
    <property type="match status" value="1"/>
</dbReference>
<keyword evidence="1" id="KW-0472">Membrane</keyword>
<organism evidence="2 3">
    <name type="scientific">Nadsonia fulvescens var. elongata DSM 6958</name>
    <dbReference type="NCBI Taxonomy" id="857566"/>
    <lineage>
        <taxon>Eukaryota</taxon>
        <taxon>Fungi</taxon>
        <taxon>Dikarya</taxon>
        <taxon>Ascomycota</taxon>
        <taxon>Saccharomycotina</taxon>
        <taxon>Dipodascomycetes</taxon>
        <taxon>Dipodascales</taxon>
        <taxon>Dipodascales incertae sedis</taxon>
        <taxon>Nadsonia</taxon>
    </lineage>
</organism>
<gene>
    <name evidence="2" type="ORF">NADFUDRAFT_76721</name>
</gene>
<feature type="transmembrane region" description="Helical" evidence="1">
    <location>
        <begin position="435"/>
        <end position="457"/>
    </location>
</feature>
<evidence type="ECO:0000256" key="1">
    <source>
        <dbReference type="SAM" id="Phobius"/>
    </source>
</evidence>
<dbReference type="EMBL" id="KV454406">
    <property type="protein sequence ID" value="ODQ68424.1"/>
    <property type="molecule type" value="Genomic_DNA"/>
</dbReference>
<dbReference type="Proteomes" id="UP000095009">
    <property type="component" value="Unassembled WGS sequence"/>
</dbReference>
<keyword evidence="1" id="KW-0812">Transmembrane</keyword>
<proteinExistence type="predicted"/>
<sequence length="460" mass="51238">MGLIEKINRSAAKYGLGAKLIKALPSISCILFLVGVTWLAVLPMEGQYRRTYISENALLPGQVNTYFRETEWDIIRGYRQEVHLLENASEEVRAKTISKWFENIGLKTSTHSWSVEHNDDRVNGSNVYAILHAPRGDTTGAIVLAAPWINQDGKYNDGGIALLVALSKYLKRWSVWSKNIIFVAPSDTRFALREWVTAYHTSLKNTAGSIEGAIILDYESKDDYFDLVEVQYDGLNGQLPNLDLVNTCVQASNYEGLNVIIHGQYSNYDTYLERAKTFGLGLLSQLMAGVERGPGNECFSGWRIDAVTIRAIGTNGPQDITTFGRIAESSLRSINNLLEHFHQSFFFYHLLSPKTFVSIGTYLPAAMCIAQSFPLMAALKWIKGAKAFSSSSTPIDAKIRKVVLKPIALYGLLYTMCWAFSYVCVSMKTSQITSFYGTTGLVIQSIPILSFILRIPLSIA</sequence>
<feature type="transmembrane region" description="Helical" evidence="1">
    <location>
        <begin position="402"/>
        <end position="423"/>
    </location>
</feature>
<dbReference type="GO" id="GO:0016255">
    <property type="term" value="P:attachment of GPI anchor to protein"/>
    <property type="evidence" value="ECO:0007669"/>
    <property type="project" value="TreeGrafter"/>
</dbReference>
<feature type="transmembrane region" description="Helical" evidence="1">
    <location>
        <begin position="20"/>
        <end position="41"/>
    </location>
</feature>
<dbReference type="AlphaFoldDB" id="A0A1E3PT35"/>
<keyword evidence="3" id="KW-1185">Reference proteome</keyword>
<protein>
    <submittedName>
        <fullName evidence="2">YLR088Wp-like protein</fullName>
    </submittedName>
</protein>
<keyword evidence="1" id="KW-1133">Transmembrane helix</keyword>
<dbReference type="PIRSF" id="PIRSF036762">
    <property type="entry name" value="GAA1"/>
    <property type="match status" value="1"/>
</dbReference>
<reference evidence="2 3" key="1">
    <citation type="journal article" date="2016" name="Proc. Natl. Acad. Sci. U.S.A.">
        <title>Comparative genomics of biotechnologically important yeasts.</title>
        <authorList>
            <person name="Riley R."/>
            <person name="Haridas S."/>
            <person name="Wolfe K.H."/>
            <person name="Lopes M.R."/>
            <person name="Hittinger C.T."/>
            <person name="Goeker M."/>
            <person name="Salamov A.A."/>
            <person name="Wisecaver J.H."/>
            <person name="Long T.M."/>
            <person name="Calvey C.H."/>
            <person name="Aerts A.L."/>
            <person name="Barry K.W."/>
            <person name="Choi C."/>
            <person name="Clum A."/>
            <person name="Coughlan A.Y."/>
            <person name="Deshpande S."/>
            <person name="Douglass A.P."/>
            <person name="Hanson S.J."/>
            <person name="Klenk H.-P."/>
            <person name="LaButti K.M."/>
            <person name="Lapidus A."/>
            <person name="Lindquist E.A."/>
            <person name="Lipzen A.M."/>
            <person name="Meier-Kolthoff J.P."/>
            <person name="Ohm R.A."/>
            <person name="Otillar R.P."/>
            <person name="Pangilinan J.L."/>
            <person name="Peng Y."/>
            <person name="Rokas A."/>
            <person name="Rosa C.A."/>
            <person name="Scheuner C."/>
            <person name="Sibirny A.A."/>
            <person name="Slot J.C."/>
            <person name="Stielow J.B."/>
            <person name="Sun H."/>
            <person name="Kurtzman C.P."/>
            <person name="Blackwell M."/>
            <person name="Grigoriev I.V."/>
            <person name="Jeffries T.W."/>
        </authorList>
    </citation>
    <scope>NUCLEOTIDE SEQUENCE [LARGE SCALE GENOMIC DNA]</scope>
    <source>
        <strain evidence="2 3">DSM 6958</strain>
    </source>
</reference>
<feature type="transmembrane region" description="Helical" evidence="1">
    <location>
        <begin position="362"/>
        <end position="382"/>
    </location>
</feature>
<dbReference type="Gene3D" id="3.40.630.10">
    <property type="entry name" value="Zn peptidases"/>
    <property type="match status" value="1"/>
</dbReference>
<dbReference type="PANTHER" id="PTHR13304">
    <property type="entry name" value="GLYCOSYLPHOSPHATIDYLINOSITOL ANCHOR ATTACHMENT 1 PROTEIN"/>
    <property type="match status" value="1"/>
</dbReference>
<dbReference type="STRING" id="857566.A0A1E3PT35"/>